<dbReference type="STRING" id="1685378.AVO44_10760"/>
<dbReference type="GO" id="GO:0008168">
    <property type="term" value="F:methyltransferase activity"/>
    <property type="evidence" value="ECO:0007669"/>
    <property type="project" value="UniProtKB-KW"/>
</dbReference>
<accession>A0A0X3TSZ0</accession>
<dbReference type="GO" id="GO:0003676">
    <property type="term" value="F:nucleic acid binding"/>
    <property type="evidence" value="ECO:0007669"/>
    <property type="project" value="InterPro"/>
</dbReference>
<dbReference type="Pfam" id="PF03602">
    <property type="entry name" value="Cons_hypoth95"/>
    <property type="match status" value="1"/>
</dbReference>
<dbReference type="PANTHER" id="PTHR43542">
    <property type="entry name" value="METHYLTRANSFERASE"/>
    <property type="match status" value="1"/>
</dbReference>
<dbReference type="Gene3D" id="3.40.50.150">
    <property type="entry name" value="Vaccinia Virus protein VP39"/>
    <property type="match status" value="1"/>
</dbReference>
<dbReference type="CDD" id="cd02440">
    <property type="entry name" value="AdoMet_MTases"/>
    <property type="match status" value="1"/>
</dbReference>
<organism evidence="3 4">
    <name type="scientific">Ruegeria profundi</name>
    <dbReference type="NCBI Taxonomy" id="1685378"/>
    <lineage>
        <taxon>Bacteria</taxon>
        <taxon>Pseudomonadati</taxon>
        <taxon>Pseudomonadota</taxon>
        <taxon>Alphaproteobacteria</taxon>
        <taxon>Rhodobacterales</taxon>
        <taxon>Roseobacteraceae</taxon>
        <taxon>Ruegeria</taxon>
    </lineage>
</organism>
<name>A0A0X3TSZ0_9RHOB</name>
<dbReference type="PIRSF" id="PIRSF004553">
    <property type="entry name" value="CHP00095"/>
    <property type="match status" value="1"/>
</dbReference>
<dbReference type="GO" id="GO:0031167">
    <property type="term" value="P:rRNA methylation"/>
    <property type="evidence" value="ECO:0007669"/>
    <property type="project" value="InterPro"/>
</dbReference>
<sequence length="186" mass="20399">MRIIAGEFRGRALTSVGKGDTGAHLRPTTDRVRESLFNVLTNQIDFDGLRVLDLFAGTGALGLEALSRGAAHVTFVDDGRVAQSLIRKNIDLTHSADRTDLIRRDVTRLGQNPGKAYDLIFLDPPYGKALGQKAIAALSDGWMADGALIVWEENAPMRAPDGFIMQDARKYGDTHITLMWHGDPDR</sequence>
<evidence type="ECO:0000256" key="1">
    <source>
        <dbReference type="ARBA" id="ARBA00022603"/>
    </source>
</evidence>
<dbReference type="InterPro" id="IPR002052">
    <property type="entry name" value="DNA_methylase_N6_adenine_CS"/>
</dbReference>
<reference evidence="4" key="1">
    <citation type="submission" date="2015-12" db="EMBL/GenBank/DDBJ databases">
        <authorList>
            <person name="Zhang G."/>
            <person name="Stingl U."/>
        </authorList>
    </citation>
    <scope>NUCLEOTIDE SEQUENCE [LARGE SCALE GENOMIC DNA]</scope>
    <source>
        <strain evidence="4">ZGT108</strain>
    </source>
</reference>
<evidence type="ECO:0000313" key="4">
    <source>
        <dbReference type="Proteomes" id="UP000053690"/>
    </source>
</evidence>
<dbReference type="RefSeq" id="WP_068336651.1">
    <property type="nucleotide sequence ID" value="NZ_LQBP01000005.1"/>
</dbReference>
<dbReference type="InterPro" id="IPR004398">
    <property type="entry name" value="RNA_MeTrfase_RsmD"/>
</dbReference>
<comment type="caution">
    <text evidence="3">The sequence shown here is derived from an EMBL/GenBank/DDBJ whole genome shotgun (WGS) entry which is preliminary data.</text>
</comment>
<keyword evidence="2 3" id="KW-0808">Transferase</keyword>
<evidence type="ECO:0000313" key="3">
    <source>
        <dbReference type="EMBL" id="KUJ78863.1"/>
    </source>
</evidence>
<dbReference type="SUPFAM" id="SSF53335">
    <property type="entry name" value="S-adenosyl-L-methionine-dependent methyltransferases"/>
    <property type="match status" value="1"/>
</dbReference>
<evidence type="ECO:0000256" key="2">
    <source>
        <dbReference type="ARBA" id="ARBA00022679"/>
    </source>
</evidence>
<dbReference type="AlphaFoldDB" id="A0A0X3TSZ0"/>
<dbReference type="PROSITE" id="PS00092">
    <property type="entry name" value="N6_MTASE"/>
    <property type="match status" value="1"/>
</dbReference>
<gene>
    <name evidence="3" type="ORF">AVO44_10760</name>
</gene>
<proteinExistence type="predicted"/>
<dbReference type="InterPro" id="IPR029063">
    <property type="entry name" value="SAM-dependent_MTases_sf"/>
</dbReference>
<keyword evidence="4" id="KW-1185">Reference proteome</keyword>
<protein>
    <submittedName>
        <fullName evidence="3">16S rRNA (Guanine(966)-N(2))-methyltransferase RsmD</fullName>
    </submittedName>
</protein>
<dbReference type="PANTHER" id="PTHR43542:SF1">
    <property type="entry name" value="METHYLTRANSFERASE"/>
    <property type="match status" value="1"/>
</dbReference>
<dbReference type="OrthoDB" id="9803017at2"/>
<dbReference type="NCBIfam" id="TIGR00095">
    <property type="entry name" value="16S rRNA (guanine(966)-N(2))-methyltransferase RsmD"/>
    <property type="match status" value="1"/>
</dbReference>
<dbReference type="EMBL" id="LQBP01000005">
    <property type="protein sequence ID" value="KUJ78863.1"/>
    <property type="molecule type" value="Genomic_DNA"/>
</dbReference>
<keyword evidence="1 3" id="KW-0489">Methyltransferase</keyword>
<dbReference type="Proteomes" id="UP000053690">
    <property type="component" value="Unassembled WGS sequence"/>
</dbReference>